<name>A0ABU9C458_9BURK</name>
<evidence type="ECO:0000313" key="15">
    <source>
        <dbReference type="EMBL" id="MEK8046663.1"/>
    </source>
</evidence>
<evidence type="ECO:0000256" key="2">
    <source>
        <dbReference type="ARBA" id="ARBA00005528"/>
    </source>
</evidence>
<dbReference type="InterPro" id="IPR046887">
    <property type="entry name" value="RsmE_PUA-like"/>
</dbReference>
<dbReference type="EC" id="2.1.1.193" evidence="3 12"/>
<evidence type="ECO:0000259" key="13">
    <source>
        <dbReference type="Pfam" id="PF04452"/>
    </source>
</evidence>
<evidence type="ECO:0000256" key="6">
    <source>
        <dbReference type="ARBA" id="ARBA00022552"/>
    </source>
</evidence>
<evidence type="ECO:0000256" key="1">
    <source>
        <dbReference type="ARBA" id="ARBA00004496"/>
    </source>
</evidence>
<comment type="subcellular location">
    <subcellularLocation>
        <location evidence="1 12">Cytoplasm</location>
    </subcellularLocation>
</comment>
<keyword evidence="9 12" id="KW-0949">S-adenosyl-L-methionine</keyword>
<dbReference type="PANTHER" id="PTHR30027">
    <property type="entry name" value="RIBOSOMAL RNA SMALL SUBUNIT METHYLTRANSFERASE E"/>
    <property type="match status" value="1"/>
</dbReference>
<evidence type="ECO:0000256" key="3">
    <source>
        <dbReference type="ARBA" id="ARBA00012328"/>
    </source>
</evidence>
<evidence type="ECO:0000256" key="11">
    <source>
        <dbReference type="ARBA" id="ARBA00047944"/>
    </source>
</evidence>
<dbReference type="RefSeq" id="WP_341398959.1">
    <property type="nucleotide sequence ID" value="NZ_JBBUTI010000006.1"/>
</dbReference>
<protein>
    <recommendedName>
        <fullName evidence="4 12">Ribosomal RNA small subunit methyltransferase E</fullName>
        <ecNumber evidence="3 12">2.1.1.193</ecNumber>
    </recommendedName>
</protein>
<feature type="domain" description="Ribosomal RNA small subunit methyltransferase E PUA-like" evidence="14">
    <location>
        <begin position="24"/>
        <end position="66"/>
    </location>
</feature>
<dbReference type="SUPFAM" id="SSF88697">
    <property type="entry name" value="PUA domain-like"/>
    <property type="match status" value="1"/>
</dbReference>
<comment type="caution">
    <text evidence="15">The sequence shown here is derived from an EMBL/GenBank/DDBJ whole genome shotgun (WGS) entry which is preliminary data.</text>
</comment>
<evidence type="ECO:0000256" key="5">
    <source>
        <dbReference type="ARBA" id="ARBA00022490"/>
    </source>
</evidence>
<keyword evidence="8 12" id="KW-0808">Transferase</keyword>
<dbReference type="Proteomes" id="UP001379945">
    <property type="component" value="Unassembled WGS sequence"/>
</dbReference>
<keyword evidence="5 12" id="KW-0963">Cytoplasm</keyword>
<dbReference type="Gene3D" id="3.40.1280.10">
    <property type="match status" value="1"/>
</dbReference>
<keyword evidence="7 12" id="KW-0489">Methyltransferase</keyword>
<dbReference type="NCBIfam" id="TIGR00046">
    <property type="entry name" value="RsmE family RNA methyltransferase"/>
    <property type="match status" value="1"/>
</dbReference>
<evidence type="ECO:0000313" key="16">
    <source>
        <dbReference type="Proteomes" id="UP001379945"/>
    </source>
</evidence>
<organism evidence="15 16">
    <name type="scientific">Ideonella margarita</name>
    <dbReference type="NCBI Taxonomy" id="2984191"/>
    <lineage>
        <taxon>Bacteria</taxon>
        <taxon>Pseudomonadati</taxon>
        <taxon>Pseudomonadota</taxon>
        <taxon>Betaproteobacteria</taxon>
        <taxon>Burkholderiales</taxon>
        <taxon>Sphaerotilaceae</taxon>
        <taxon>Ideonella</taxon>
    </lineage>
</organism>
<evidence type="ECO:0000256" key="9">
    <source>
        <dbReference type="ARBA" id="ARBA00022691"/>
    </source>
</evidence>
<dbReference type="Pfam" id="PF04452">
    <property type="entry name" value="Methyltrans_RNA"/>
    <property type="match status" value="1"/>
</dbReference>
<dbReference type="InterPro" id="IPR046886">
    <property type="entry name" value="RsmE_MTase_dom"/>
</dbReference>
<dbReference type="PIRSF" id="PIRSF015601">
    <property type="entry name" value="MTase_slr0722"/>
    <property type="match status" value="1"/>
</dbReference>
<proteinExistence type="inferred from homology"/>
<dbReference type="GO" id="GO:0008168">
    <property type="term" value="F:methyltransferase activity"/>
    <property type="evidence" value="ECO:0007669"/>
    <property type="project" value="UniProtKB-KW"/>
</dbReference>
<accession>A0ABU9C458</accession>
<dbReference type="InterPro" id="IPR029026">
    <property type="entry name" value="tRNA_m1G_MTases_N"/>
</dbReference>
<dbReference type="Pfam" id="PF20260">
    <property type="entry name" value="PUA_4"/>
    <property type="match status" value="1"/>
</dbReference>
<dbReference type="InterPro" id="IPR029028">
    <property type="entry name" value="Alpha/beta_knot_MTases"/>
</dbReference>
<dbReference type="InterPro" id="IPR006700">
    <property type="entry name" value="RsmE"/>
</dbReference>
<dbReference type="PANTHER" id="PTHR30027:SF3">
    <property type="entry name" value="16S RRNA (URACIL(1498)-N(3))-METHYLTRANSFERASE"/>
    <property type="match status" value="1"/>
</dbReference>
<evidence type="ECO:0000256" key="12">
    <source>
        <dbReference type="PIRNR" id="PIRNR015601"/>
    </source>
</evidence>
<dbReference type="Gene3D" id="2.40.240.20">
    <property type="entry name" value="Hypothetical PUA domain-like, domain 1"/>
    <property type="match status" value="1"/>
</dbReference>
<comment type="similarity">
    <text evidence="2 12">Belongs to the RNA methyltransferase RsmE family.</text>
</comment>
<dbReference type="SUPFAM" id="SSF75217">
    <property type="entry name" value="alpha/beta knot"/>
    <property type="match status" value="1"/>
</dbReference>
<comment type="function">
    <text evidence="10 12">Specifically methylates the N3 position of the uracil ring of uridine 1498 (m3U1498) in 16S rRNA. Acts on the fully assembled 30S ribosomal subunit.</text>
</comment>
<sequence length="245" mass="26497">MPVRLYLDAPLTEGALLTLPPEPSRHVQVLRMQPGDDLLIFNGHDDGVEWLAEVTRMGRQDVDVRIGASQTCHRELPRTVVLAVGMPANERMDALVEKATELGARGMQPLQCARSVLKLSGERAEKRRAHWQGVAVAASEQSGRTRVPLIEPIRTIDAWLAALPAEPAPGEVRHVLSFAPDAVQVKDLPADARHITFLSGPEGGLDPREEALARQRGFIPLSLGPRVLRADTAPLAALTLVGALG</sequence>
<keyword evidence="6 12" id="KW-0698">rRNA processing</keyword>
<evidence type="ECO:0000259" key="14">
    <source>
        <dbReference type="Pfam" id="PF20260"/>
    </source>
</evidence>
<keyword evidence="16" id="KW-1185">Reference proteome</keyword>
<reference evidence="15 16" key="1">
    <citation type="submission" date="2024-04" db="EMBL/GenBank/DDBJ databases">
        <title>Novel species of the genus Ideonella isolated from streams.</title>
        <authorList>
            <person name="Lu H."/>
        </authorList>
    </citation>
    <scope>NUCLEOTIDE SEQUENCE [LARGE SCALE GENOMIC DNA]</scope>
    <source>
        <strain evidence="15 16">LYT19W</strain>
    </source>
</reference>
<evidence type="ECO:0000256" key="7">
    <source>
        <dbReference type="ARBA" id="ARBA00022603"/>
    </source>
</evidence>
<dbReference type="EMBL" id="JBBUTI010000006">
    <property type="protein sequence ID" value="MEK8046663.1"/>
    <property type="molecule type" value="Genomic_DNA"/>
</dbReference>
<dbReference type="NCBIfam" id="NF008692">
    <property type="entry name" value="PRK11713.1-5"/>
    <property type="match status" value="1"/>
</dbReference>
<feature type="domain" description="Ribosomal RNA small subunit methyltransferase E methyltransferase" evidence="13">
    <location>
        <begin position="75"/>
        <end position="241"/>
    </location>
</feature>
<dbReference type="GO" id="GO:0032259">
    <property type="term" value="P:methylation"/>
    <property type="evidence" value="ECO:0007669"/>
    <property type="project" value="UniProtKB-KW"/>
</dbReference>
<comment type="catalytic activity">
    <reaction evidence="11 12">
        <text>uridine(1498) in 16S rRNA + S-adenosyl-L-methionine = N(3)-methyluridine(1498) in 16S rRNA + S-adenosyl-L-homocysteine + H(+)</text>
        <dbReference type="Rhea" id="RHEA:42920"/>
        <dbReference type="Rhea" id="RHEA-COMP:10283"/>
        <dbReference type="Rhea" id="RHEA-COMP:10284"/>
        <dbReference type="ChEBI" id="CHEBI:15378"/>
        <dbReference type="ChEBI" id="CHEBI:57856"/>
        <dbReference type="ChEBI" id="CHEBI:59789"/>
        <dbReference type="ChEBI" id="CHEBI:65315"/>
        <dbReference type="ChEBI" id="CHEBI:74502"/>
        <dbReference type="EC" id="2.1.1.193"/>
    </reaction>
</comment>
<gene>
    <name evidence="15" type="ORF">AACH00_09915</name>
</gene>
<evidence type="ECO:0000256" key="10">
    <source>
        <dbReference type="ARBA" id="ARBA00025699"/>
    </source>
</evidence>
<evidence type="ECO:0000256" key="4">
    <source>
        <dbReference type="ARBA" id="ARBA00013673"/>
    </source>
</evidence>
<dbReference type="InterPro" id="IPR015947">
    <property type="entry name" value="PUA-like_sf"/>
</dbReference>
<dbReference type="CDD" id="cd18084">
    <property type="entry name" value="RsmE-like"/>
    <property type="match status" value="1"/>
</dbReference>
<evidence type="ECO:0000256" key="8">
    <source>
        <dbReference type="ARBA" id="ARBA00022679"/>
    </source>
</evidence>